<accession>A0A918VX07</accession>
<keyword evidence="2" id="KW-1185">Reference proteome</keyword>
<evidence type="ECO:0000313" key="1">
    <source>
        <dbReference type="EMBL" id="GHA32969.1"/>
    </source>
</evidence>
<dbReference type="AlphaFoldDB" id="A0A918VX07"/>
<proteinExistence type="predicted"/>
<comment type="caution">
    <text evidence="1">The sequence shown here is derived from an EMBL/GenBank/DDBJ whole genome shotgun (WGS) entry which is preliminary data.</text>
</comment>
<protein>
    <recommendedName>
        <fullName evidence="3">Conjugal transfer protein</fullName>
    </recommendedName>
</protein>
<sequence>MKKKLITFLMVIISWQTMQSQGVPVYDNTNFLALGKSLIESAKQTSELLKTVRFLKEQKERVEQVSRAIKQLKAVQEIVQNNQRLFNMVQRDLRHILNSPYVKPEEVNRISESFNSIIEISLQDLNFMQQLLSSNVLSMTDAERLYLLEEQKKRSREMISEIELKKRRYTNIIEFREAQAKLNHRKINY</sequence>
<reference evidence="1" key="2">
    <citation type="submission" date="2020-09" db="EMBL/GenBank/DDBJ databases">
        <authorList>
            <person name="Sun Q."/>
            <person name="Kim S."/>
        </authorList>
    </citation>
    <scope>NUCLEOTIDE SEQUENCE</scope>
    <source>
        <strain evidence="1">KCTC 12719</strain>
    </source>
</reference>
<organism evidence="1 2">
    <name type="scientific">Salinimicrobium marinum</name>
    <dbReference type="NCBI Taxonomy" id="680283"/>
    <lineage>
        <taxon>Bacteria</taxon>
        <taxon>Pseudomonadati</taxon>
        <taxon>Bacteroidota</taxon>
        <taxon>Flavobacteriia</taxon>
        <taxon>Flavobacteriales</taxon>
        <taxon>Flavobacteriaceae</taxon>
        <taxon>Salinimicrobium</taxon>
    </lineage>
</organism>
<dbReference type="Proteomes" id="UP000610456">
    <property type="component" value="Unassembled WGS sequence"/>
</dbReference>
<dbReference type="EMBL" id="BMXB01000003">
    <property type="protein sequence ID" value="GHA32969.1"/>
    <property type="molecule type" value="Genomic_DNA"/>
</dbReference>
<gene>
    <name evidence="1" type="ORF">GCM10007103_13020</name>
</gene>
<evidence type="ECO:0008006" key="3">
    <source>
        <dbReference type="Google" id="ProtNLM"/>
    </source>
</evidence>
<evidence type="ECO:0000313" key="2">
    <source>
        <dbReference type="Proteomes" id="UP000610456"/>
    </source>
</evidence>
<reference evidence="1" key="1">
    <citation type="journal article" date="2014" name="Int. J. Syst. Evol. Microbiol.">
        <title>Complete genome sequence of Corynebacterium casei LMG S-19264T (=DSM 44701T), isolated from a smear-ripened cheese.</title>
        <authorList>
            <consortium name="US DOE Joint Genome Institute (JGI-PGF)"/>
            <person name="Walter F."/>
            <person name="Albersmeier A."/>
            <person name="Kalinowski J."/>
            <person name="Ruckert C."/>
        </authorList>
    </citation>
    <scope>NUCLEOTIDE SEQUENCE</scope>
    <source>
        <strain evidence="1">KCTC 12719</strain>
    </source>
</reference>
<name>A0A918VX07_9FLAO</name>
<dbReference type="RefSeq" id="WP_189603915.1">
    <property type="nucleotide sequence ID" value="NZ_BMXB01000003.1"/>
</dbReference>